<dbReference type="SUPFAM" id="SSF51735">
    <property type="entry name" value="NAD(P)-binding Rossmann-fold domains"/>
    <property type="match status" value="1"/>
</dbReference>
<accession>A0A9X0U5H2</accession>
<evidence type="ECO:0000313" key="2">
    <source>
        <dbReference type="Proteomes" id="UP000535182"/>
    </source>
</evidence>
<dbReference type="Gene3D" id="3.40.50.720">
    <property type="entry name" value="NAD(P)-binding Rossmann-like Domain"/>
    <property type="match status" value="1"/>
</dbReference>
<dbReference type="InterPro" id="IPR036291">
    <property type="entry name" value="NAD(P)-bd_dom_sf"/>
</dbReference>
<sequence length="52" mass="5314">MGFGAAIAHRFGLEGAAVIVNYPLEKSEADEVVADIVASGGRAIALRADVSK</sequence>
<name>A0A9X0U5H2_9BACT</name>
<dbReference type="EMBL" id="JACHEB010000004">
    <property type="protein sequence ID" value="MBB5328747.1"/>
    <property type="molecule type" value="Genomic_DNA"/>
</dbReference>
<reference evidence="1 2" key="1">
    <citation type="submission" date="2020-08" db="EMBL/GenBank/DDBJ databases">
        <title>Genomic Encyclopedia of Type Strains, Phase IV (KMG-V): Genome sequencing to study the core and pangenomes of soil and plant-associated prokaryotes.</title>
        <authorList>
            <person name="Whitman W."/>
        </authorList>
    </citation>
    <scope>NUCLEOTIDE SEQUENCE [LARGE SCALE GENOMIC DNA]</scope>
    <source>
        <strain evidence="1 2">X5P2</strain>
    </source>
</reference>
<proteinExistence type="predicted"/>
<keyword evidence="2" id="KW-1185">Reference proteome</keyword>
<protein>
    <submittedName>
        <fullName evidence="1">NAD(P)-dependent dehydrogenase (Short-subunit alcohol dehydrogenase family)</fullName>
    </submittedName>
</protein>
<organism evidence="1 2">
    <name type="scientific">Tunturiibacter gelidiferens</name>
    <dbReference type="NCBI Taxonomy" id="3069689"/>
    <lineage>
        <taxon>Bacteria</taxon>
        <taxon>Pseudomonadati</taxon>
        <taxon>Acidobacteriota</taxon>
        <taxon>Terriglobia</taxon>
        <taxon>Terriglobales</taxon>
        <taxon>Acidobacteriaceae</taxon>
        <taxon>Tunturiibacter</taxon>
    </lineage>
</organism>
<gene>
    <name evidence="1" type="ORF">HDF14_002357</name>
</gene>
<dbReference type="AlphaFoldDB" id="A0A9X0U5H2"/>
<comment type="caution">
    <text evidence="1">The sequence shown here is derived from an EMBL/GenBank/DDBJ whole genome shotgun (WGS) entry which is preliminary data.</text>
</comment>
<dbReference type="Proteomes" id="UP000535182">
    <property type="component" value="Unassembled WGS sequence"/>
</dbReference>
<evidence type="ECO:0000313" key="1">
    <source>
        <dbReference type="EMBL" id="MBB5328747.1"/>
    </source>
</evidence>